<evidence type="ECO:0000313" key="1">
    <source>
        <dbReference type="EMBL" id="MYL65639.1"/>
    </source>
</evidence>
<name>A0A845F4B1_9BACL</name>
<dbReference type="Proteomes" id="UP000447833">
    <property type="component" value="Unassembled WGS sequence"/>
</dbReference>
<comment type="caution">
    <text evidence="1">The sequence shown here is derived from an EMBL/GenBank/DDBJ whole genome shotgun (WGS) entry which is preliminary data.</text>
</comment>
<dbReference type="AlphaFoldDB" id="A0A845F4B1"/>
<evidence type="ECO:0000313" key="2">
    <source>
        <dbReference type="Proteomes" id="UP000447833"/>
    </source>
</evidence>
<dbReference type="InterPro" id="IPR024307">
    <property type="entry name" value="YmaF"/>
</dbReference>
<dbReference type="EMBL" id="WMEY01000008">
    <property type="protein sequence ID" value="MYL65639.1"/>
    <property type="molecule type" value="Genomic_DNA"/>
</dbReference>
<sequence length="121" mass="13763">MLGEKKGGGILFKGFGLPEAHAHYFRGNIEERFNHHHFQILGFSFPINGSSFDQHVHRIEGITIEEKGHQHRYSVDSGPPILLAKGGHYHKFSGETVSREKHEHYFSGETSLPIGNYPLNW</sequence>
<dbReference type="Pfam" id="PF12788">
    <property type="entry name" value="YmaF"/>
    <property type="match status" value="1"/>
</dbReference>
<accession>A0A845F4B1</accession>
<evidence type="ECO:0008006" key="3">
    <source>
        <dbReference type="Google" id="ProtNLM"/>
    </source>
</evidence>
<organism evidence="1 2">
    <name type="scientific">Guptibacillus hwajinpoensis</name>
    <dbReference type="NCBI Taxonomy" id="208199"/>
    <lineage>
        <taxon>Bacteria</taxon>
        <taxon>Bacillati</taxon>
        <taxon>Bacillota</taxon>
        <taxon>Bacilli</taxon>
        <taxon>Bacillales</taxon>
        <taxon>Guptibacillaceae</taxon>
        <taxon>Guptibacillus</taxon>
    </lineage>
</organism>
<protein>
    <recommendedName>
        <fullName evidence="3">YmaF family protein</fullName>
    </recommendedName>
</protein>
<proteinExistence type="predicted"/>
<reference evidence="1 2" key="1">
    <citation type="submission" date="2019-11" db="EMBL/GenBank/DDBJ databases">
        <title>Genome sequences of 17 halophilic strains isolated from different environments.</title>
        <authorList>
            <person name="Furrow R.E."/>
        </authorList>
    </citation>
    <scope>NUCLEOTIDE SEQUENCE [LARGE SCALE GENOMIC DNA]</scope>
    <source>
        <strain evidence="1 2">22506_14_FS</strain>
    </source>
</reference>
<gene>
    <name evidence="1" type="ORF">GLW07_19960</name>
</gene>